<dbReference type="InterPro" id="IPR043129">
    <property type="entry name" value="ATPase_NBD"/>
</dbReference>
<proteinExistence type="inferred from homology"/>
<dbReference type="PIRSF" id="PIRSF036458">
    <property type="entry name" value="Butyrate_kin"/>
    <property type="match status" value="1"/>
</dbReference>
<gene>
    <name evidence="9 12" type="primary">buk</name>
    <name evidence="15" type="synonym">buk2_1</name>
    <name evidence="16" type="synonym">buk_1</name>
    <name evidence="17" type="synonym">buk_2</name>
    <name evidence="13" type="ORF">BN1095_440168</name>
    <name evidence="11" type="ORF">BN1096_520334</name>
    <name evidence="12" type="ORF">BN1097_630285</name>
    <name evidence="14" type="ORF">KRM00_002173</name>
    <name evidence="17" type="ORF">SAMEA1402366_02874</name>
    <name evidence="16" type="ORF">SAMEA1402399_00365</name>
    <name evidence="15" type="ORF">SAMEA3375112_02336</name>
</gene>
<dbReference type="Proteomes" id="UP000878956">
    <property type="component" value="Unassembled WGS sequence"/>
</dbReference>
<evidence type="ECO:0000256" key="9">
    <source>
        <dbReference type="HAMAP-Rule" id="MF_00542"/>
    </source>
</evidence>
<evidence type="ECO:0000256" key="5">
    <source>
        <dbReference type="ARBA" id="ARBA00022741"/>
    </source>
</evidence>
<organism evidence="12">
    <name type="scientific">Clostridioides difficile</name>
    <name type="common">Peptoclostridium difficile</name>
    <dbReference type="NCBI Taxonomy" id="1496"/>
    <lineage>
        <taxon>Bacteria</taxon>
        <taxon>Bacillati</taxon>
        <taxon>Bacillota</taxon>
        <taxon>Clostridia</taxon>
        <taxon>Peptostreptococcales</taxon>
        <taxon>Peptostreptococcaceae</taxon>
        <taxon>Clostridioides</taxon>
    </lineage>
</organism>
<dbReference type="PATRIC" id="fig|1496.1373.peg.2938"/>
<evidence type="ECO:0000313" key="17">
    <source>
        <dbReference type="EMBL" id="VHY15364.1"/>
    </source>
</evidence>
<dbReference type="PANTHER" id="PTHR21060:SF3">
    <property type="entry name" value="BUTYRATE KINASE 2-RELATED"/>
    <property type="match status" value="1"/>
</dbReference>
<dbReference type="GO" id="GO:0005524">
    <property type="term" value="F:ATP binding"/>
    <property type="evidence" value="ECO:0007669"/>
    <property type="project" value="UniProtKB-KW"/>
</dbReference>
<evidence type="ECO:0000313" key="12">
    <source>
        <dbReference type="EMBL" id="CDS87872.1"/>
    </source>
</evidence>
<dbReference type="EMBL" id="FUPS01000007">
    <property type="protein sequence ID" value="SJS53356.1"/>
    <property type="molecule type" value="Genomic_DNA"/>
</dbReference>
<dbReference type="Proteomes" id="UP000189137">
    <property type="component" value="Unassembled WGS sequence"/>
</dbReference>
<evidence type="ECO:0000256" key="7">
    <source>
        <dbReference type="ARBA" id="ARBA00022840"/>
    </source>
</evidence>
<dbReference type="EMBL" id="DAEPXK010000021">
    <property type="protein sequence ID" value="HBH1542684.1"/>
    <property type="molecule type" value="Genomic_DNA"/>
</dbReference>
<dbReference type="AlphaFoldDB" id="A0A031WJV9"/>
<sequence length="356" mass="38779">MTYRILAINPGSTSTKIAVYDGEEQILVKTIDHPAEEIAKYNTIQDQFEMRKEAVLNILKENSIDLKSLSAIVGRGGVLPPVKSGAYLVNEEMIDVLRHRPVLEHASNLGAVVAHAISEPLGINSYIYDSVAVDELIDVARISGLCGMDRSSAGHALNTRAMALKYAKDKGKDYKSLNLIVAHIGGGVSIYLHEKGRMVDMLSDDEGPFSPERSGRVPATKLVAACYSGQYSEREMTKKIRGKGGIVSYLNTVDAREVEKMIAEGNEEAKIIYEAMAYQLAKGIGELATVVDGKVDAIIITGGIAYSEMFTSMVKKKVEFIAPVEIMAGENELESLAFGTLRVLNGEEEARIYSEN</sequence>
<dbReference type="PANTHER" id="PTHR21060">
    <property type="entry name" value="ACETATE KINASE"/>
    <property type="match status" value="1"/>
</dbReference>
<dbReference type="GeneID" id="66354773"/>
<dbReference type="InterPro" id="IPR011245">
    <property type="entry name" value="Butyrate_kin"/>
</dbReference>
<dbReference type="PRINTS" id="PR00471">
    <property type="entry name" value="ACETATEKNASE"/>
</dbReference>
<reference evidence="12" key="1">
    <citation type="submission" date="2014-07" db="EMBL/GenBank/DDBJ databases">
        <authorList>
            <person name="Monot Marc"/>
        </authorList>
    </citation>
    <scope>NUCLEOTIDE SEQUENCE</scope>
    <source>
        <strain evidence="13">7032989</strain>
        <strain evidence="12">7032994</strain>
    </source>
</reference>
<keyword evidence="7 9" id="KW-0067">ATP-binding</keyword>
<dbReference type="CDD" id="cd24011">
    <property type="entry name" value="ASKHA_NBD_BK"/>
    <property type="match status" value="1"/>
</dbReference>
<evidence type="ECO:0000313" key="18">
    <source>
        <dbReference type="Proteomes" id="UP000189137"/>
    </source>
</evidence>
<dbReference type="Proteomes" id="UP000411588">
    <property type="component" value="Unassembled WGS sequence"/>
</dbReference>
<evidence type="ECO:0000313" key="20">
    <source>
        <dbReference type="Proteomes" id="UP000411588"/>
    </source>
</evidence>
<dbReference type="SUPFAM" id="SSF53067">
    <property type="entry name" value="Actin-like ATPase domain"/>
    <property type="match status" value="2"/>
</dbReference>
<comment type="similarity">
    <text evidence="2 9 10">Belongs to the acetokinase family.</text>
</comment>
<dbReference type="EMBL" id="LK932505">
    <property type="protein sequence ID" value="CDS85536.1"/>
    <property type="molecule type" value="Genomic_DNA"/>
</dbReference>
<dbReference type="HAMAP" id="MF_00542">
    <property type="entry name" value="Butyrate_kinase"/>
    <property type="match status" value="1"/>
</dbReference>
<dbReference type="NCBIfam" id="NF002834">
    <property type="entry name" value="PRK03011.1-5"/>
    <property type="match status" value="1"/>
</dbReference>
<evidence type="ECO:0000256" key="10">
    <source>
        <dbReference type="RuleBase" id="RU003835"/>
    </source>
</evidence>
<dbReference type="OMA" id="ITDQYEM"/>
<dbReference type="KEGG" id="pdf:CD630DERM_23790"/>
<evidence type="ECO:0000313" key="14">
    <source>
        <dbReference type="EMBL" id="HBH1542684.1"/>
    </source>
</evidence>
<protein>
    <recommendedName>
        <fullName evidence="9">Probable butyrate kinase</fullName>
        <shortName evidence="9">BK</shortName>
        <ecNumber evidence="9">2.7.2.7</ecNumber>
    </recommendedName>
    <alternativeName>
        <fullName evidence="9">Branched-chain carboxylic acid kinase</fullName>
    </alternativeName>
</protein>
<evidence type="ECO:0000256" key="3">
    <source>
        <dbReference type="ARBA" id="ARBA00022490"/>
    </source>
</evidence>
<dbReference type="Proteomes" id="UP000372533">
    <property type="component" value="Unassembled WGS sequence"/>
</dbReference>
<keyword evidence="5 9" id="KW-0547">Nucleotide-binding</keyword>
<dbReference type="GO" id="GO:0008776">
    <property type="term" value="F:acetate kinase activity"/>
    <property type="evidence" value="ECO:0007669"/>
    <property type="project" value="TreeGrafter"/>
</dbReference>
<keyword evidence="3 9" id="KW-0963">Cytoplasm</keyword>
<keyword evidence="4 9" id="KW-0808">Transferase</keyword>
<name>A0A031WJV9_CLODI</name>
<dbReference type="NCBIfam" id="TIGR02707">
    <property type="entry name" value="butyr_kinase"/>
    <property type="match status" value="1"/>
</dbReference>
<dbReference type="EC" id="2.7.2.7" evidence="9"/>
<dbReference type="InterPro" id="IPR023865">
    <property type="entry name" value="Aliphatic_acid_kinase_CS"/>
</dbReference>
<dbReference type="RefSeq" id="WP_004454677.1">
    <property type="nucleotide sequence ID" value="NZ_AP031492.1"/>
</dbReference>
<evidence type="ECO:0000313" key="19">
    <source>
        <dbReference type="Proteomes" id="UP000372533"/>
    </source>
</evidence>
<accession>A0A031WJV9</accession>
<dbReference type="GO" id="GO:0006083">
    <property type="term" value="P:acetate metabolic process"/>
    <property type="evidence" value="ECO:0007669"/>
    <property type="project" value="TreeGrafter"/>
</dbReference>
<evidence type="ECO:0000313" key="11">
    <source>
        <dbReference type="EMBL" id="CDS85536.1"/>
    </source>
</evidence>
<comment type="subcellular location">
    <subcellularLocation>
        <location evidence="1 9">Cytoplasm</location>
    </subcellularLocation>
</comment>
<evidence type="ECO:0000256" key="1">
    <source>
        <dbReference type="ARBA" id="ARBA00004496"/>
    </source>
</evidence>
<dbReference type="EMBL" id="CAAJVP010000015">
    <property type="protein sequence ID" value="VHY15364.1"/>
    <property type="molecule type" value="Genomic_DNA"/>
</dbReference>
<reference evidence="15 18" key="2">
    <citation type="submission" date="2017-02" db="EMBL/GenBank/DDBJ databases">
        <authorList>
            <consortium name="Pathogen Informatics"/>
        </authorList>
    </citation>
    <scope>NUCLEOTIDE SEQUENCE [LARGE SCALE GENOMIC DNA]</scope>
    <source>
        <strain evidence="16">Clo34</strain>
        <strain evidence="20">clo34</strain>
        <strain evidence="17">Tl291</strain>
        <strain evidence="19">tl291</strain>
        <strain evidence="15 18">VRECD0157</strain>
    </source>
</reference>
<dbReference type="PROSITE" id="PS01075">
    <property type="entry name" value="ACETATE_KINASE_1"/>
    <property type="match status" value="1"/>
</dbReference>
<evidence type="ECO:0000256" key="6">
    <source>
        <dbReference type="ARBA" id="ARBA00022777"/>
    </source>
</evidence>
<dbReference type="EMBL" id="LK933116">
    <property type="protein sequence ID" value="CDT35481.1"/>
    <property type="molecule type" value="Genomic_DNA"/>
</dbReference>
<evidence type="ECO:0000313" key="13">
    <source>
        <dbReference type="EMBL" id="CDT35481.1"/>
    </source>
</evidence>
<dbReference type="EMBL" id="CAADAN010000001">
    <property type="protein sequence ID" value="VFD29325.1"/>
    <property type="molecule type" value="Genomic_DNA"/>
</dbReference>
<dbReference type="Pfam" id="PF00871">
    <property type="entry name" value="Acetate_kinase"/>
    <property type="match status" value="1"/>
</dbReference>
<reference evidence="14" key="4">
    <citation type="submission" date="2021-06" db="EMBL/GenBank/DDBJ databases">
        <authorList>
            <consortium name="NCBI Pathogen Detection Project"/>
        </authorList>
    </citation>
    <scope>NUCLEOTIDE SEQUENCE</scope>
    <source>
        <strain evidence="14">HN1000</strain>
    </source>
</reference>
<keyword evidence="6 9" id="KW-0418">Kinase</keyword>
<dbReference type="EMBL" id="LK932402">
    <property type="protein sequence ID" value="CDS87872.1"/>
    <property type="molecule type" value="Genomic_DNA"/>
</dbReference>
<evidence type="ECO:0000313" key="15">
    <source>
        <dbReference type="EMBL" id="SJS53356.1"/>
    </source>
</evidence>
<dbReference type="GO" id="GO:0005737">
    <property type="term" value="C:cytoplasm"/>
    <property type="evidence" value="ECO:0007669"/>
    <property type="project" value="UniProtKB-SubCell"/>
</dbReference>
<evidence type="ECO:0000256" key="2">
    <source>
        <dbReference type="ARBA" id="ARBA00008748"/>
    </source>
</evidence>
<dbReference type="GO" id="GO:0047761">
    <property type="term" value="F:butyrate kinase activity"/>
    <property type="evidence" value="ECO:0007669"/>
    <property type="project" value="UniProtKB-UniRule"/>
</dbReference>
<evidence type="ECO:0000256" key="8">
    <source>
        <dbReference type="ARBA" id="ARBA00048596"/>
    </source>
</evidence>
<dbReference type="Gene3D" id="3.30.420.40">
    <property type="match status" value="2"/>
</dbReference>
<comment type="catalytic activity">
    <reaction evidence="8 9">
        <text>butanoate + ATP = butanoyl phosphate + ADP</text>
        <dbReference type="Rhea" id="RHEA:13585"/>
        <dbReference type="ChEBI" id="CHEBI:17968"/>
        <dbReference type="ChEBI" id="CHEBI:30616"/>
        <dbReference type="ChEBI" id="CHEBI:58079"/>
        <dbReference type="ChEBI" id="CHEBI:456216"/>
        <dbReference type="EC" id="2.7.2.7"/>
    </reaction>
</comment>
<reference evidence="14" key="3">
    <citation type="journal article" date="2018" name="Genome Biol.">
        <title>SKESA: strategic k-mer extension for scrupulous assemblies.</title>
        <authorList>
            <person name="Souvorov A."/>
            <person name="Agarwala R."/>
            <person name="Lipman D.J."/>
        </authorList>
    </citation>
    <scope>NUCLEOTIDE SEQUENCE</scope>
    <source>
        <strain evidence="14">HN1000</strain>
    </source>
</reference>
<dbReference type="InterPro" id="IPR000890">
    <property type="entry name" value="Aliphatic_acid_kin_short-chain"/>
</dbReference>
<evidence type="ECO:0000256" key="4">
    <source>
        <dbReference type="ARBA" id="ARBA00022679"/>
    </source>
</evidence>
<evidence type="ECO:0000313" key="16">
    <source>
        <dbReference type="EMBL" id="VFD29325.1"/>
    </source>
</evidence>